<dbReference type="Pfam" id="PF13246">
    <property type="entry name" value="Cation_ATPase"/>
    <property type="match status" value="1"/>
</dbReference>
<feature type="transmembrane region" description="Helical" evidence="7">
    <location>
        <begin position="396"/>
        <end position="415"/>
    </location>
</feature>
<keyword evidence="6 7" id="KW-0472">Membrane</keyword>
<dbReference type="PRINTS" id="PR00119">
    <property type="entry name" value="CATATPASE"/>
</dbReference>
<comment type="subcellular location">
    <subcellularLocation>
        <location evidence="1">Membrane</location>
        <topology evidence="1">Multi-pass membrane protein</topology>
    </subcellularLocation>
</comment>
<evidence type="ECO:0000256" key="3">
    <source>
        <dbReference type="ARBA" id="ARBA00022723"/>
    </source>
</evidence>
<dbReference type="FunFam" id="3.40.50.1000:FF:000084">
    <property type="entry name" value="Phospholipid-transporting ATPase"/>
    <property type="match status" value="1"/>
</dbReference>
<dbReference type="SUPFAM" id="SSF81660">
    <property type="entry name" value="Metal cation-transporting ATPase, ATP-binding domain N"/>
    <property type="match status" value="1"/>
</dbReference>
<dbReference type="AlphaFoldDB" id="J9EJK2"/>
<dbReference type="GO" id="GO:0045332">
    <property type="term" value="P:phospholipid translocation"/>
    <property type="evidence" value="ECO:0007669"/>
    <property type="project" value="TreeGrafter"/>
</dbReference>
<protein>
    <recommendedName>
        <fullName evidence="8">P-type ATPase C-terminal domain-containing protein</fullName>
    </recommendedName>
</protein>
<keyword evidence="5 7" id="KW-1133">Transmembrane helix</keyword>
<dbReference type="GO" id="GO:0140326">
    <property type="term" value="F:ATPase-coupled intramembrane lipid transporter activity"/>
    <property type="evidence" value="ECO:0007669"/>
    <property type="project" value="TreeGrafter"/>
</dbReference>
<evidence type="ECO:0000256" key="1">
    <source>
        <dbReference type="ARBA" id="ARBA00004141"/>
    </source>
</evidence>
<dbReference type="InterPro" id="IPR001757">
    <property type="entry name" value="P_typ_ATPase"/>
</dbReference>
<name>J9EJK2_WUCBA</name>
<feature type="domain" description="P-type ATPase C-terminal" evidence="8">
    <location>
        <begin position="325"/>
        <end position="441"/>
    </location>
</feature>
<dbReference type="Gene3D" id="3.40.50.1000">
    <property type="entry name" value="HAD superfamily/HAD-like"/>
    <property type="match status" value="1"/>
</dbReference>
<dbReference type="InterPro" id="IPR036412">
    <property type="entry name" value="HAD-like_sf"/>
</dbReference>
<dbReference type="EMBL" id="ADBV01002921">
    <property type="protein sequence ID" value="EJW82378.1"/>
    <property type="molecule type" value="Genomic_DNA"/>
</dbReference>
<accession>J9EJK2</accession>
<dbReference type="InterPro" id="IPR023299">
    <property type="entry name" value="ATPase_P-typ_cyto_dom_N"/>
</dbReference>
<dbReference type="InterPro" id="IPR032630">
    <property type="entry name" value="P_typ_ATPase_c"/>
</dbReference>
<dbReference type="GO" id="GO:0046872">
    <property type="term" value="F:metal ion binding"/>
    <property type="evidence" value="ECO:0007669"/>
    <property type="project" value="UniProtKB-KW"/>
</dbReference>
<reference evidence="10" key="1">
    <citation type="submission" date="2012-08" db="EMBL/GenBank/DDBJ databases">
        <title>The Genome Sequence of Wuchereria bancrofti.</title>
        <authorList>
            <person name="Nutman T.B."/>
            <person name="Fink D.L."/>
            <person name="Russ C."/>
            <person name="Young S."/>
            <person name="Zeng Q."/>
            <person name="Koehrsen M."/>
            <person name="Alvarado L."/>
            <person name="Berlin A."/>
            <person name="Chapman S.B."/>
            <person name="Chen Z."/>
            <person name="Freedman E."/>
            <person name="Gellesch M."/>
            <person name="Goldberg J."/>
            <person name="Griggs A."/>
            <person name="Gujja S."/>
            <person name="Heilman E.R."/>
            <person name="Heiman D."/>
            <person name="Hepburn T."/>
            <person name="Howarth C."/>
            <person name="Jen D."/>
            <person name="Larson L."/>
            <person name="Lewis B."/>
            <person name="Mehta T."/>
            <person name="Park D."/>
            <person name="Pearson M."/>
            <person name="Roberts A."/>
            <person name="Saif S."/>
            <person name="Shea T."/>
            <person name="Shenoy N."/>
            <person name="Sisk P."/>
            <person name="Stolte C."/>
            <person name="Sykes S."/>
            <person name="Walk T."/>
            <person name="White J."/>
            <person name="Yandava C."/>
            <person name="Haas B."/>
            <person name="Henn M.R."/>
            <person name="Nusbaum C."/>
            <person name="Birren B."/>
        </authorList>
    </citation>
    <scope>NUCLEOTIDE SEQUENCE [LARGE SCALE GENOMIC DNA]</scope>
    <source>
        <strain evidence="10">NA</strain>
    </source>
</reference>
<keyword evidence="4" id="KW-0460">Magnesium</keyword>
<dbReference type="SUPFAM" id="SSF56784">
    <property type="entry name" value="HAD-like"/>
    <property type="match status" value="1"/>
</dbReference>
<evidence type="ECO:0000256" key="7">
    <source>
        <dbReference type="SAM" id="Phobius"/>
    </source>
</evidence>
<dbReference type="InterPro" id="IPR023214">
    <property type="entry name" value="HAD_sf"/>
</dbReference>
<evidence type="ECO:0000256" key="4">
    <source>
        <dbReference type="ARBA" id="ARBA00022842"/>
    </source>
</evidence>
<evidence type="ECO:0000259" key="8">
    <source>
        <dbReference type="Pfam" id="PF16212"/>
    </source>
</evidence>
<keyword evidence="2 7" id="KW-0812">Transmembrane</keyword>
<feature type="non-terminal residue" evidence="9">
    <location>
        <position position="1"/>
    </location>
</feature>
<sequence>EKALVKGARDLKFMFHTRTPQCVYIEAMGKQEKYDILHILEFTSNRKRMGVIVRCPDKKLKLYIKGADSVIFPRLALNSDNFSINKTTEHLVYFANLGLRTLCMAMCILSEEEYEKWEPGYHRASIALEQREMLIEEEAEKIEKNLELLGASAIEDKLQKGVKKTIEHLIEGGIIVWVLTGDKLETAQSIGYSCGLIDPFTPILVIGEKSAEETANKINIYLDNFANKKIKISLIVSGESLNYALMKQYKMQFLHLASLSSTVICCRCSPAQKAAVVKALKNWSDGTVLAIGDGANDVAMIQEADIGVGISGEEGLQASLAADYSIAQFFYEFHTLFADSVIMDSWSLVMFNIFFTSWPPLAIGIWDRLFPFEVMIDYPALYHLSQNSEGFSLKAYFIWAFTGLVHATVISLIAYQTFKNDVIWYNGRVANYYVMGTVINIVPLEKENLFLTK</sequence>
<proteinExistence type="predicted"/>
<evidence type="ECO:0000256" key="2">
    <source>
        <dbReference type="ARBA" id="ARBA00022692"/>
    </source>
</evidence>
<evidence type="ECO:0000313" key="9">
    <source>
        <dbReference type="EMBL" id="EJW82378.1"/>
    </source>
</evidence>
<dbReference type="Pfam" id="PF08282">
    <property type="entry name" value="Hydrolase_3"/>
    <property type="match status" value="1"/>
</dbReference>
<organism evidence="9 10">
    <name type="scientific">Wuchereria bancrofti</name>
    <dbReference type="NCBI Taxonomy" id="6293"/>
    <lineage>
        <taxon>Eukaryota</taxon>
        <taxon>Metazoa</taxon>
        <taxon>Ecdysozoa</taxon>
        <taxon>Nematoda</taxon>
        <taxon>Chromadorea</taxon>
        <taxon>Rhabditida</taxon>
        <taxon>Spirurina</taxon>
        <taxon>Spiruromorpha</taxon>
        <taxon>Filarioidea</taxon>
        <taxon>Onchocercidae</taxon>
        <taxon>Wuchereria</taxon>
    </lineage>
</organism>
<dbReference type="GO" id="GO:0005886">
    <property type="term" value="C:plasma membrane"/>
    <property type="evidence" value="ECO:0007669"/>
    <property type="project" value="TreeGrafter"/>
</dbReference>
<dbReference type="NCBIfam" id="TIGR01494">
    <property type="entry name" value="ATPase_P-type"/>
    <property type="match status" value="1"/>
</dbReference>
<dbReference type="Pfam" id="PF16212">
    <property type="entry name" value="PhoLip_ATPase_C"/>
    <property type="match status" value="1"/>
</dbReference>
<dbReference type="GO" id="GO:0016887">
    <property type="term" value="F:ATP hydrolysis activity"/>
    <property type="evidence" value="ECO:0007669"/>
    <property type="project" value="InterPro"/>
</dbReference>
<comment type="caution">
    <text evidence="9">The sequence shown here is derived from an EMBL/GenBank/DDBJ whole genome shotgun (WGS) entry which is preliminary data.</text>
</comment>
<evidence type="ECO:0000256" key="5">
    <source>
        <dbReference type="ARBA" id="ARBA00022989"/>
    </source>
</evidence>
<dbReference type="Gene3D" id="3.40.1110.10">
    <property type="entry name" value="Calcium-transporting ATPase, cytoplasmic domain N"/>
    <property type="match status" value="1"/>
</dbReference>
<dbReference type="PANTHER" id="PTHR24092:SF150">
    <property type="entry name" value="PHOSPHOLIPID-TRANSPORTING ATPASE"/>
    <property type="match status" value="1"/>
</dbReference>
<dbReference type="PANTHER" id="PTHR24092">
    <property type="entry name" value="PROBABLE PHOSPHOLIPID-TRANSPORTING ATPASE"/>
    <property type="match status" value="1"/>
</dbReference>
<dbReference type="GO" id="GO:0005524">
    <property type="term" value="F:ATP binding"/>
    <property type="evidence" value="ECO:0007669"/>
    <property type="project" value="InterPro"/>
</dbReference>
<keyword evidence="3" id="KW-0479">Metal-binding</keyword>
<evidence type="ECO:0000313" key="10">
    <source>
        <dbReference type="Proteomes" id="UP000004810"/>
    </source>
</evidence>
<dbReference type="Proteomes" id="UP000004810">
    <property type="component" value="Unassembled WGS sequence"/>
</dbReference>
<evidence type="ECO:0000256" key="6">
    <source>
        <dbReference type="ARBA" id="ARBA00023136"/>
    </source>
</evidence>
<gene>
    <name evidence="9" type="ORF">WUBG_06711</name>
</gene>